<evidence type="ECO:0000313" key="1">
    <source>
        <dbReference type="EMBL" id="HJB55990.1"/>
    </source>
</evidence>
<dbReference type="NCBIfam" id="NF007788">
    <property type="entry name" value="PRK10481.1"/>
    <property type="match status" value="1"/>
</dbReference>
<gene>
    <name evidence="1" type="ORF">H9714_00365</name>
</gene>
<accession>A0A9D2M882</accession>
<dbReference type="EMBL" id="DWYC01000003">
    <property type="protein sequence ID" value="HJB55990.1"/>
    <property type="molecule type" value="Genomic_DNA"/>
</dbReference>
<dbReference type="AlphaFoldDB" id="A0A9D2M882"/>
<dbReference type="InterPro" id="IPR010843">
    <property type="entry name" value="Uncharacterised_AroM"/>
</dbReference>
<evidence type="ECO:0000313" key="2">
    <source>
        <dbReference type="Proteomes" id="UP000824208"/>
    </source>
</evidence>
<organism evidence="1 2">
    <name type="scientific">Candidatus Flavonifractor intestinipullorum</name>
    <dbReference type="NCBI Taxonomy" id="2838587"/>
    <lineage>
        <taxon>Bacteria</taxon>
        <taxon>Bacillati</taxon>
        <taxon>Bacillota</taxon>
        <taxon>Clostridia</taxon>
        <taxon>Eubacteriales</taxon>
        <taxon>Oscillospiraceae</taxon>
        <taxon>Flavonifractor</taxon>
    </lineage>
</organism>
<dbReference type="Proteomes" id="UP000824208">
    <property type="component" value="Unassembled WGS sequence"/>
</dbReference>
<reference evidence="1" key="1">
    <citation type="journal article" date="2021" name="PeerJ">
        <title>Extensive microbial diversity within the chicken gut microbiome revealed by metagenomics and culture.</title>
        <authorList>
            <person name="Gilroy R."/>
            <person name="Ravi A."/>
            <person name="Getino M."/>
            <person name="Pursley I."/>
            <person name="Horton D.L."/>
            <person name="Alikhan N.F."/>
            <person name="Baker D."/>
            <person name="Gharbi K."/>
            <person name="Hall N."/>
            <person name="Watson M."/>
            <person name="Adriaenssens E.M."/>
            <person name="Foster-Nyarko E."/>
            <person name="Jarju S."/>
            <person name="Secka A."/>
            <person name="Antonio M."/>
            <person name="Oren A."/>
            <person name="Chaudhuri R.R."/>
            <person name="La Ragione R."/>
            <person name="Hildebrand F."/>
            <person name="Pallen M.J."/>
        </authorList>
    </citation>
    <scope>NUCLEOTIDE SEQUENCE</scope>
    <source>
        <strain evidence="1">CHK189-11263</strain>
    </source>
</reference>
<comment type="caution">
    <text evidence="1">The sequence shown here is derived from an EMBL/GenBank/DDBJ whole genome shotgun (WGS) entry which is preliminary data.</text>
</comment>
<name>A0A9D2M882_9FIRM</name>
<dbReference type="Pfam" id="PF07302">
    <property type="entry name" value="AroM"/>
    <property type="match status" value="1"/>
</dbReference>
<reference evidence="1" key="2">
    <citation type="submission" date="2021-04" db="EMBL/GenBank/DDBJ databases">
        <authorList>
            <person name="Gilroy R."/>
        </authorList>
    </citation>
    <scope>NUCLEOTIDE SEQUENCE</scope>
    <source>
        <strain evidence="1">CHK189-11263</strain>
    </source>
</reference>
<proteinExistence type="predicted"/>
<sequence>MSEPKLLAAITIGQAPRTDVTADILPMLPPHVTLREYGALDELTWEQVMDAFHPAPGEQVLVSRMRDGRQVRMTEGYVLPRLQAKIRQAEEEGADAILLLCTGSFPAFPHRVLLLEPQEMLHAVVAKLAGGQKVGLLVPMPDQVEQAYRFWGEHGVDVTVACASPYLDFEGVRRAAQQFRGQDLAFVCTDCMGYTVAMKRAIQQETGLPVILPRTLVVRVLGELLD</sequence>
<protein>
    <submittedName>
        <fullName evidence="1">AroM family protein</fullName>
    </submittedName>
</protein>